<gene>
    <name evidence="1" type="ORF">JMA_40250</name>
</gene>
<dbReference type="AlphaFoldDB" id="A0A0B5AXT5"/>
<reference evidence="1 2" key="1">
    <citation type="submission" date="2014-08" db="EMBL/GenBank/DDBJ databases">
        <title>Complete genome of a marine bacteria Jeotgalibacillus malaysiensis.</title>
        <authorList>
            <person name="Yaakop A.S."/>
            <person name="Chan K.-G."/>
            <person name="Goh K.M."/>
        </authorList>
    </citation>
    <scope>NUCLEOTIDE SEQUENCE [LARGE SCALE GENOMIC DNA]</scope>
    <source>
        <strain evidence="1 2">D5</strain>
        <plasmid evidence="2">Plasmid</plasmid>
    </source>
</reference>
<dbReference type="Proteomes" id="UP000031449">
    <property type="component" value="Plasmid unnamed"/>
</dbReference>
<dbReference type="EMBL" id="CP009417">
    <property type="protein sequence ID" value="AJD93343.1"/>
    <property type="molecule type" value="Genomic_DNA"/>
</dbReference>
<name>A0A0B5AXT5_9BACL</name>
<protein>
    <submittedName>
        <fullName evidence="1">Uncharacterized protein</fullName>
    </submittedName>
</protein>
<dbReference type="BioCyc" id="JESP1508404:G14D9-13309-MONOMER"/>
<evidence type="ECO:0000313" key="1">
    <source>
        <dbReference type="EMBL" id="AJD93343.1"/>
    </source>
</evidence>
<sequence>MMKATAGDKIKVTRDVCYGSAYGLTKVKKGTVLTVSGRNDSDDGIVSVETITLKNELGSVTRGFNVWDTEYELV</sequence>
<accession>A0A0B5AXT5</accession>
<keyword evidence="1" id="KW-0614">Plasmid</keyword>
<organism evidence="1 2">
    <name type="scientific">Jeotgalibacillus malaysiensis</name>
    <dbReference type="NCBI Taxonomy" id="1508404"/>
    <lineage>
        <taxon>Bacteria</taxon>
        <taxon>Bacillati</taxon>
        <taxon>Bacillota</taxon>
        <taxon>Bacilli</taxon>
        <taxon>Bacillales</taxon>
        <taxon>Caryophanaceae</taxon>
        <taxon>Jeotgalibacillus</taxon>
    </lineage>
</organism>
<dbReference type="KEGG" id="jeo:JMA_40250"/>
<keyword evidence="2" id="KW-1185">Reference proteome</keyword>
<evidence type="ECO:0000313" key="2">
    <source>
        <dbReference type="Proteomes" id="UP000031449"/>
    </source>
</evidence>
<geneLocation type="plasmid" evidence="2"/>
<dbReference type="HOGENOM" id="CLU_2682891_0_0_9"/>
<proteinExistence type="predicted"/>